<keyword evidence="1" id="KW-0732">Signal</keyword>
<dbReference type="Proteomes" id="UP000824366">
    <property type="component" value="Chromosome"/>
</dbReference>
<proteinExistence type="predicted"/>
<gene>
    <name evidence="2" type="ORF">MIZ03_0794</name>
</gene>
<keyword evidence="3" id="KW-1185">Reference proteome</keyword>
<dbReference type="PROSITE" id="PS51257">
    <property type="entry name" value="PROKAR_LIPOPROTEIN"/>
    <property type="match status" value="1"/>
</dbReference>
<organism evidence="2 3">
    <name type="scientific">Rhodoferax lithotrophicus</name>
    <dbReference type="NCBI Taxonomy" id="2798804"/>
    <lineage>
        <taxon>Bacteria</taxon>
        <taxon>Pseudomonadati</taxon>
        <taxon>Pseudomonadota</taxon>
        <taxon>Betaproteobacteria</taxon>
        <taxon>Burkholderiales</taxon>
        <taxon>Comamonadaceae</taxon>
        <taxon>Rhodoferax</taxon>
    </lineage>
</organism>
<dbReference type="RefSeq" id="WP_223908455.1">
    <property type="nucleotide sequence ID" value="NZ_AP024238.1"/>
</dbReference>
<feature type="signal peptide" evidence="1">
    <location>
        <begin position="1"/>
        <end position="20"/>
    </location>
</feature>
<evidence type="ECO:0000256" key="1">
    <source>
        <dbReference type="SAM" id="SignalP"/>
    </source>
</evidence>
<dbReference type="EMBL" id="AP024238">
    <property type="protein sequence ID" value="BCO25915.1"/>
    <property type="molecule type" value="Genomic_DNA"/>
</dbReference>
<accession>A0ABM7MI38</accession>
<dbReference type="SUPFAM" id="SSF55469">
    <property type="entry name" value="FMN-dependent nitroreductase-like"/>
    <property type="match status" value="2"/>
</dbReference>
<dbReference type="NCBIfam" id="NF047509">
    <property type="entry name" value="Rv3131_FMN_oxido"/>
    <property type="match status" value="1"/>
</dbReference>
<evidence type="ECO:0000313" key="3">
    <source>
        <dbReference type="Proteomes" id="UP000824366"/>
    </source>
</evidence>
<dbReference type="InterPro" id="IPR000415">
    <property type="entry name" value="Nitroreductase-like"/>
</dbReference>
<protein>
    <recommendedName>
        <fullName evidence="4">Tat pathway signal protein</fullName>
    </recommendedName>
</protein>
<reference evidence="2 3" key="1">
    <citation type="journal article" date="2021" name="Microbiol. Spectr.">
        <title>A Single Bacterium Capable of Oxidation and Reduction of Iron at Circumneutral pH.</title>
        <authorList>
            <person name="Kato S."/>
            <person name="Ohkuma M."/>
        </authorList>
    </citation>
    <scope>NUCLEOTIDE SEQUENCE [LARGE SCALE GENOMIC DNA]</scope>
    <source>
        <strain evidence="2 3">MIZ03</strain>
    </source>
</reference>
<feature type="chain" id="PRO_5047237443" description="Tat pathway signal protein" evidence="1">
    <location>
        <begin position="21"/>
        <end position="367"/>
    </location>
</feature>
<evidence type="ECO:0000313" key="2">
    <source>
        <dbReference type="EMBL" id="BCO25915.1"/>
    </source>
</evidence>
<name>A0ABM7MI38_9BURK</name>
<dbReference type="Gene3D" id="3.40.109.10">
    <property type="entry name" value="NADH Oxidase"/>
    <property type="match status" value="1"/>
</dbReference>
<evidence type="ECO:0008006" key="4">
    <source>
        <dbReference type="Google" id="ProtNLM"/>
    </source>
</evidence>
<sequence length="367" mass="39847">MFTRRHFTTSALLSSSLTLAACSQEPDNNSYEAVADQTWQPGALTGFQGATLGRELVRYATLAPSSHNTQCWKFSLDGTGQAITLRPDLARLCPAVDPDLHHVFVSLGCALENLTQAALAHGLKGDVAFDPATDALRVSLSPTAAQSTDLFKAIPQRQCTRGDYDAKPLTTTELALLQRAGSSERVRLLLLTEQTAMAQVLDYVVQGNTAQMADPAFVKELKTWIRFNGPDAVRTRDGLYSAASGNPNVPTWIGERLFGWVFTPKSENDKYARQVRSSAGIAVFVGQAADKAYWVEVGRCYERFALQATALGIRNAMLNQPVEVSALRPQFAAALGLGDQRPDLVVRFGRGPTLPRSLRRPVAAVLV</sequence>